<dbReference type="Proteomes" id="UP000245207">
    <property type="component" value="Unassembled WGS sequence"/>
</dbReference>
<dbReference type="InterPro" id="IPR004330">
    <property type="entry name" value="FAR1_DNA_bnd_dom"/>
</dbReference>
<gene>
    <name evidence="2" type="ORF">CTI12_AA491260</name>
</gene>
<dbReference type="STRING" id="35608.A0A2U1LHE4"/>
<dbReference type="EMBL" id="PKPP01009370">
    <property type="protein sequence ID" value="PWA48418.1"/>
    <property type="molecule type" value="Genomic_DNA"/>
</dbReference>
<comment type="caution">
    <text evidence="2">The sequence shown here is derived from an EMBL/GenBank/DDBJ whole genome shotgun (WGS) entry which is preliminary data.</text>
</comment>
<proteinExistence type="predicted"/>
<evidence type="ECO:0000259" key="1">
    <source>
        <dbReference type="Pfam" id="PF03101"/>
    </source>
</evidence>
<protein>
    <submittedName>
        <fullName evidence="2">FAR1 DNA-binding domain protein</fullName>
    </submittedName>
</protein>
<evidence type="ECO:0000313" key="3">
    <source>
        <dbReference type="Proteomes" id="UP000245207"/>
    </source>
</evidence>
<dbReference type="AlphaFoldDB" id="A0A2U1LHE4"/>
<dbReference type="PANTHER" id="PTHR46328:SF27">
    <property type="entry name" value="OS12G0287500 PROTEIN"/>
    <property type="match status" value="1"/>
</dbReference>
<dbReference type="GO" id="GO:0003677">
    <property type="term" value="F:DNA binding"/>
    <property type="evidence" value="ECO:0007669"/>
    <property type="project" value="UniProtKB-KW"/>
</dbReference>
<sequence>MVSFDLNEVPIADNMMIVPYEEIVADKDSGSMKENIDEPFVGQCFISEEDAFVFYQNYARMKGFSVRKGRSDNKKGERKRRDIFCHHEGKPKPKMIDYSKQQRNRGSARCDCKAHMRIKLRRVSQISPEQQWQVKFVKEHNHALLSTHKVQSLPFN</sequence>
<evidence type="ECO:0000313" key="2">
    <source>
        <dbReference type="EMBL" id="PWA48418.1"/>
    </source>
</evidence>
<feature type="domain" description="FAR1" evidence="1">
    <location>
        <begin position="54"/>
        <end position="145"/>
    </location>
</feature>
<organism evidence="2 3">
    <name type="scientific">Artemisia annua</name>
    <name type="common">Sweet wormwood</name>
    <dbReference type="NCBI Taxonomy" id="35608"/>
    <lineage>
        <taxon>Eukaryota</taxon>
        <taxon>Viridiplantae</taxon>
        <taxon>Streptophyta</taxon>
        <taxon>Embryophyta</taxon>
        <taxon>Tracheophyta</taxon>
        <taxon>Spermatophyta</taxon>
        <taxon>Magnoliopsida</taxon>
        <taxon>eudicotyledons</taxon>
        <taxon>Gunneridae</taxon>
        <taxon>Pentapetalae</taxon>
        <taxon>asterids</taxon>
        <taxon>campanulids</taxon>
        <taxon>Asterales</taxon>
        <taxon>Asteraceae</taxon>
        <taxon>Asteroideae</taxon>
        <taxon>Anthemideae</taxon>
        <taxon>Artemisiinae</taxon>
        <taxon>Artemisia</taxon>
    </lineage>
</organism>
<keyword evidence="3" id="KW-1185">Reference proteome</keyword>
<reference evidence="2 3" key="1">
    <citation type="journal article" date="2018" name="Mol. Plant">
        <title>The genome of Artemisia annua provides insight into the evolution of Asteraceae family and artemisinin biosynthesis.</title>
        <authorList>
            <person name="Shen Q."/>
            <person name="Zhang L."/>
            <person name="Liao Z."/>
            <person name="Wang S."/>
            <person name="Yan T."/>
            <person name="Shi P."/>
            <person name="Liu M."/>
            <person name="Fu X."/>
            <person name="Pan Q."/>
            <person name="Wang Y."/>
            <person name="Lv Z."/>
            <person name="Lu X."/>
            <person name="Zhang F."/>
            <person name="Jiang W."/>
            <person name="Ma Y."/>
            <person name="Chen M."/>
            <person name="Hao X."/>
            <person name="Li L."/>
            <person name="Tang Y."/>
            <person name="Lv G."/>
            <person name="Zhou Y."/>
            <person name="Sun X."/>
            <person name="Brodelius P.E."/>
            <person name="Rose J.K.C."/>
            <person name="Tang K."/>
        </authorList>
    </citation>
    <scope>NUCLEOTIDE SEQUENCE [LARGE SCALE GENOMIC DNA]</scope>
    <source>
        <strain evidence="3">cv. Huhao1</strain>
        <tissue evidence="2">Leaf</tissue>
    </source>
</reference>
<keyword evidence="2" id="KW-0238">DNA-binding</keyword>
<dbReference type="OrthoDB" id="751756at2759"/>
<dbReference type="Pfam" id="PF03101">
    <property type="entry name" value="FAR1"/>
    <property type="match status" value="1"/>
</dbReference>
<name>A0A2U1LHE4_ARTAN</name>
<accession>A0A2U1LHE4</accession>
<dbReference type="PANTHER" id="PTHR46328">
    <property type="entry name" value="FAR-RED IMPAIRED RESPONSIVE (FAR1) FAMILY PROTEIN-RELATED"/>
    <property type="match status" value="1"/>
</dbReference>